<organism evidence="2 3">
    <name type="scientific">Methylobacterium oryzae</name>
    <dbReference type="NCBI Taxonomy" id="334852"/>
    <lineage>
        <taxon>Bacteria</taxon>
        <taxon>Pseudomonadati</taxon>
        <taxon>Pseudomonadota</taxon>
        <taxon>Alphaproteobacteria</taxon>
        <taxon>Hyphomicrobiales</taxon>
        <taxon>Methylobacteriaceae</taxon>
        <taxon>Methylobacterium</taxon>
    </lineage>
</organism>
<keyword evidence="3" id="KW-1185">Reference proteome</keyword>
<feature type="transmembrane region" description="Helical" evidence="1">
    <location>
        <begin position="42"/>
        <end position="63"/>
    </location>
</feature>
<evidence type="ECO:0000256" key="1">
    <source>
        <dbReference type="SAM" id="Phobius"/>
    </source>
</evidence>
<keyword evidence="1" id="KW-0812">Transmembrane</keyword>
<dbReference type="Proteomes" id="UP001355206">
    <property type="component" value="Unassembled WGS sequence"/>
</dbReference>
<sequence length="70" mass="7485">MNAIRAIARELLGLVVDDVGFAAATLGWIAFVWVFATMAPQPVPWMAILLFCGVAAILVESVLRRSGAAR</sequence>
<accession>A0ABU7TLE0</accession>
<proteinExistence type="predicted"/>
<dbReference type="EMBL" id="MLCA01000002">
    <property type="protein sequence ID" value="MEE7490613.1"/>
    <property type="molecule type" value="Genomic_DNA"/>
</dbReference>
<feature type="transmembrane region" description="Helical" evidence="1">
    <location>
        <begin position="12"/>
        <end position="36"/>
    </location>
</feature>
<evidence type="ECO:0000313" key="2">
    <source>
        <dbReference type="EMBL" id="MEE7490613.1"/>
    </source>
</evidence>
<protein>
    <submittedName>
        <fullName evidence="2">Uncharacterized protein</fullName>
    </submittedName>
</protein>
<comment type="caution">
    <text evidence="2">The sequence shown here is derived from an EMBL/GenBank/DDBJ whole genome shotgun (WGS) entry which is preliminary data.</text>
</comment>
<keyword evidence="1" id="KW-0472">Membrane</keyword>
<dbReference type="RefSeq" id="WP_091778567.1">
    <property type="nucleotide sequence ID" value="NZ_MLCA01000002.1"/>
</dbReference>
<reference evidence="2 3" key="1">
    <citation type="journal article" date="2012" name="Genet. Mol. Biol.">
        <title>Analysis of 16S rRNA and mxaF genes revealing insights into Methylobacterium niche-specific plant association.</title>
        <authorList>
            <person name="Dourado M.N."/>
            <person name="Andreote F.D."/>
            <person name="Dini-Andreote F."/>
            <person name="Conti R."/>
            <person name="Araujo J.M."/>
            <person name="Araujo W.L."/>
        </authorList>
    </citation>
    <scope>NUCLEOTIDE SEQUENCE [LARGE SCALE GENOMIC DNA]</scope>
    <source>
        <strain evidence="2 3">TC3-10</strain>
    </source>
</reference>
<gene>
    <name evidence="2" type="ORF">MOTC310_09035</name>
</gene>
<name>A0ABU7TLE0_9HYPH</name>
<keyword evidence="1" id="KW-1133">Transmembrane helix</keyword>
<evidence type="ECO:0000313" key="3">
    <source>
        <dbReference type="Proteomes" id="UP001355206"/>
    </source>
</evidence>